<accession>A0A5J5DH08</accession>
<comment type="subcellular location">
    <subcellularLocation>
        <location evidence="1">Membrane</location>
        <topology evidence="1">Single-pass type I membrane protein</topology>
    </subcellularLocation>
</comment>
<dbReference type="InterPro" id="IPR036179">
    <property type="entry name" value="Ig-like_dom_sf"/>
</dbReference>
<evidence type="ECO:0000313" key="10">
    <source>
        <dbReference type="Proteomes" id="UP000327493"/>
    </source>
</evidence>
<evidence type="ECO:0000256" key="4">
    <source>
        <dbReference type="ARBA" id="ARBA00023180"/>
    </source>
</evidence>
<name>A0A5J5DH08_9PERO</name>
<gene>
    <name evidence="9" type="ORF">FQN60_017984</name>
</gene>
<keyword evidence="2 7" id="KW-0472">Membrane</keyword>
<dbReference type="GO" id="GO:0007416">
    <property type="term" value="P:synapse assembly"/>
    <property type="evidence" value="ECO:0007669"/>
    <property type="project" value="TreeGrafter"/>
</dbReference>
<evidence type="ECO:0000313" key="9">
    <source>
        <dbReference type="EMBL" id="KAA8592529.1"/>
    </source>
</evidence>
<dbReference type="GO" id="GO:0005911">
    <property type="term" value="C:cell-cell junction"/>
    <property type="evidence" value="ECO:0007669"/>
    <property type="project" value="TreeGrafter"/>
</dbReference>
<dbReference type="InterPro" id="IPR003598">
    <property type="entry name" value="Ig_sub2"/>
</dbReference>
<dbReference type="Pfam" id="PF07679">
    <property type="entry name" value="I-set"/>
    <property type="match status" value="1"/>
</dbReference>
<keyword evidence="7" id="KW-0812">Transmembrane</keyword>
<dbReference type="InterPro" id="IPR013098">
    <property type="entry name" value="Ig_I-set"/>
</dbReference>
<organism evidence="9 10">
    <name type="scientific">Etheostoma spectabile</name>
    <name type="common">orangethroat darter</name>
    <dbReference type="NCBI Taxonomy" id="54343"/>
    <lineage>
        <taxon>Eukaryota</taxon>
        <taxon>Metazoa</taxon>
        <taxon>Chordata</taxon>
        <taxon>Craniata</taxon>
        <taxon>Vertebrata</taxon>
        <taxon>Euteleostomi</taxon>
        <taxon>Actinopterygii</taxon>
        <taxon>Neopterygii</taxon>
        <taxon>Teleostei</taxon>
        <taxon>Neoteleostei</taxon>
        <taxon>Acanthomorphata</taxon>
        <taxon>Eupercaria</taxon>
        <taxon>Perciformes</taxon>
        <taxon>Percoidei</taxon>
        <taxon>Percidae</taxon>
        <taxon>Etheostomatinae</taxon>
        <taxon>Etheostoma</taxon>
    </lineage>
</organism>
<dbReference type="SUPFAM" id="SSF48726">
    <property type="entry name" value="Immunoglobulin"/>
    <property type="match status" value="4"/>
</dbReference>
<dbReference type="GO" id="GO:0098609">
    <property type="term" value="P:cell-cell adhesion"/>
    <property type="evidence" value="ECO:0007669"/>
    <property type="project" value="TreeGrafter"/>
</dbReference>
<feature type="non-terminal residue" evidence="9">
    <location>
        <position position="1"/>
    </location>
</feature>
<dbReference type="PANTHER" id="PTHR11640:SF157">
    <property type="entry name" value="V-SET AND IMMUNOGLOBULIN DOMAIN-CONTAINING PROTEIN 10"/>
    <property type="match status" value="1"/>
</dbReference>
<feature type="domain" description="Ig-like" evidence="8">
    <location>
        <begin position="106"/>
        <end position="176"/>
    </location>
</feature>
<proteinExistence type="predicted"/>
<feature type="domain" description="Ig-like" evidence="8">
    <location>
        <begin position="204"/>
        <end position="290"/>
    </location>
</feature>
<keyword evidence="3" id="KW-1015">Disulfide bond</keyword>
<dbReference type="InterPro" id="IPR051275">
    <property type="entry name" value="Cell_adhesion_signaling"/>
</dbReference>
<dbReference type="GO" id="GO:0050839">
    <property type="term" value="F:cell adhesion molecule binding"/>
    <property type="evidence" value="ECO:0007669"/>
    <property type="project" value="TreeGrafter"/>
</dbReference>
<sequence>KQCRSDDSAAVTSCQTAHPRSGFAVAHNARTGVRCVAACYRQAHTGGLVGQVGLEDLLLLLEGDVAFWGVIMEIVATVALLHLCLCATAAVSGGDSTETAMTAAPGDVVILPCYSVGNVTPISTTWMKNGQEVIRSDGSSPTLSPAGQRLAVLHDGSLNINGVIPGDEGTYNCSSTLPGNITFHARALLQVTRGPEKISVSIFPATALSNGTLIAYQGSTVFFNCSGSSYPSQQLTWTFSGNSSSNKLLFTDSKSWLYFRIEDIQARAQGIYSCSANNTVSHQTANKSTQLLVYYVPDRHPECMWLPGNDASHVQFICTWFGAYPLPTLRWVESPGDQGARLKEKVYASEVTDSLSVTLNRSMLSEGQMLRCMAQHPALAQGKEKSCSFTLKPPYPKGEPLVTTLEATSLTLTCTESVSIPPANTTWRKGLKQDVIVPGSKYVLSVEGPVFKLTILNITKDDEGVYFCRSENPLAVKELEVYLTVKSECGMRGMVWAARWSIICLKSSSAYTGAAIGVFIAVLIVGLVAIIAKLAYSNRHRIFLGDGFGQMEDSGDVLSLVESDDEQIFQDAVPRLPPLTNGHHTTLVQIHRIPLSDHEDAETADTSPQQQEDTVHREEPVELVTF</sequence>
<keyword evidence="10" id="KW-1185">Reference proteome</keyword>
<evidence type="ECO:0000256" key="5">
    <source>
        <dbReference type="ARBA" id="ARBA00023319"/>
    </source>
</evidence>
<evidence type="ECO:0000256" key="2">
    <source>
        <dbReference type="ARBA" id="ARBA00023136"/>
    </source>
</evidence>
<dbReference type="InterPro" id="IPR007110">
    <property type="entry name" value="Ig-like_dom"/>
</dbReference>
<dbReference type="Gene3D" id="2.60.40.10">
    <property type="entry name" value="Immunoglobulins"/>
    <property type="match status" value="4"/>
</dbReference>
<evidence type="ECO:0000256" key="1">
    <source>
        <dbReference type="ARBA" id="ARBA00004479"/>
    </source>
</evidence>
<comment type="caution">
    <text evidence="9">The sequence shown here is derived from an EMBL/GenBank/DDBJ whole genome shotgun (WGS) entry which is preliminary data.</text>
</comment>
<feature type="transmembrane region" description="Helical" evidence="7">
    <location>
        <begin position="511"/>
        <end position="532"/>
    </location>
</feature>
<keyword evidence="4" id="KW-0325">Glycoprotein</keyword>
<dbReference type="AlphaFoldDB" id="A0A5J5DH08"/>
<dbReference type="PROSITE" id="PS50835">
    <property type="entry name" value="IG_LIKE"/>
    <property type="match status" value="4"/>
</dbReference>
<feature type="region of interest" description="Disordered" evidence="6">
    <location>
        <begin position="598"/>
        <end position="626"/>
    </location>
</feature>
<evidence type="ECO:0000256" key="6">
    <source>
        <dbReference type="SAM" id="MobiDB-lite"/>
    </source>
</evidence>
<dbReference type="Proteomes" id="UP000327493">
    <property type="component" value="Chromosome 5"/>
</dbReference>
<dbReference type="EMBL" id="VOFY01000005">
    <property type="protein sequence ID" value="KAA8592529.1"/>
    <property type="molecule type" value="Genomic_DNA"/>
</dbReference>
<dbReference type="InterPro" id="IPR003599">
    <property type="entry name" value="Ig_sub"/>
</dbReference>
<keyword evidence="7" id="KW-1133">Transmembrane helix</keyword>
<keyword evidence="5" id="KW-0393">Immunoglobulin domain</keyword>
<dbReference type="SMART" id="SM00408">
    <property type="entry name" value="IGc2"/>
    <property type="match status" value="3"/>
</dbReference>
<feature type="domain" description="Ig-like" evidence="8">
    <location>
        <begin position="301"/>
        <end position="390"/>
    </location>
</feature>
<dbReference type="GO" id="GO:0005886">
    <property type="term" value="C:plasma membrane"/>
    <property type="evidence" value="ECO:0007669"/>
    <property type="project" value="TreeGrafter"/>
</dbReference>
<dbReference type="PANTHER" id="PTHR11640">
    <property type="entry name" value="NEPHRIN"/>
    <property type="match status" value="1"/>
</dbReference>
<reference evidence="9 10" key="1">
    <citation type="submission" date="2019-08" db="EMBL/GenBank/DDBJ databases">
        <title>A chromosome-level genome assembly, high-density linkage maps, and genome scans reveal the genomic architecture of hybrid incompatibilities underlying speciation via character displacement in darters (Percidae: Etheostominae).</title>
        <authorList>
            <person name="Moran R.L."/>
            <person name="Catchen J.M."/>
            <person name="Fuller R.C."/>
        </authorList>
    </citation>
    <scope>NUCLEOTIDE SEQUENCE [LARGE SCALE GENOMIC DNA]</scope>
    <source>
        <strain evidence="9">EspeVRDwgs_2016</strain>
        <tissue evidence="9">Muscle</tissue>
    </source>
</reference>
<dbReference type="InterPro" id="IPR013783">
    <property type="entry name" value="Ig-like_fold"/>
</dbReference>
<evidence type="ECO:0000256" key="7">
    <source>
        <dbReference type="SAM" id="Phobius"/>
    </source>
</evidence>
<feature type="domain" description="Ig-like" evidence="8">
    <location>
        <begin position="396"/>
        <end position="484"/>
    </location>
</feature>
<protein>
    <recommendedName>
        <fullName evidence="8">Ig-like domain-containing protein</fullName>
    </recommendedName>
</protein>
<dbReference type="SMART" id="SM00409">
    <property type="entry name" value="IG"/>
    <property type="match status" value="3"/>
</dbReference>
<evidence type="ECO:0000259" key="8">
    <source>
        <dbReference type="PROSITE" id="PS50835"/>
    </source>
</evidence>
<dbReference type="Pfam" id="PF13927">
    <property type="entry name" value="Ig_3"/>
    <property type="match status" value="2"/>
</dbReference>
<dbReference type="CDD" id="cd00096">
    <property type="entry name" value="Ig"/>
    <property type="match status" value="1"/>
</dbReference>
<evidence type="ECO:0000256" key="3">
    <source>
        <dbReference type="ARBA" id="ARBA00023157"/>
    </source>
</evidence>